<dbReference type="Pfam" id="PF00082">
    <property type="entry name" value="Peptidase_S8"/>
    <property type="match status" value="1"/>
</dbReference>
<keyword evidence="5 11" id="KW-0645">Protease</keyword>
<feature type="active site" description="Charge relay system" evidence="11">
    <location>
        <position position="470"/>
    </location>
</feature>
<evidence type="ECO:0000313" key="14">
    <source>
        <dbReference type="EMBL" id="KAK5997615.1"/>
    </source>
</evidence>
<comment type="caution">
    <text evidence="14">The sequence shown here is derived from an EMBL/GenBank/DDBJ whole genome shotgun (WGS) entry which is preliminary data.</text>
</comment>
<dbReference type="Pfam" id="PF09286">
    <property type="entry name" value="Pro-kuma_activ"/>
    <property type="match status" value="1"/>
</dbReference>
<feature type="binding site" evidence="11">
    <location>
        <position position="512"/>
    </location>
    <ligand>
        <name>Ca(2+)</name>
        <dbReference type="ChEBI" id="CHEBI:29108"/>
    </ligand>
</feature>
<evidence type="ECO:0000256" key="5">
    <source>
        <dbReference type="ARBA" id="ARBA00022670"/>
    </source>
</evidence>
<feature type="active site" description="Charge relay system" evidence="11">
    <location>
        <position position="254"/>
    </location>
</feature>
<keyword evidence="9 11" id="KW-0106">Calcium</keyword>
<dbReference type="PROSITE" id="PS51695">
    <property type="entry name" value="SEDOLISIN"/>
    <property type="match status" value="1"/>
</dbReference>
<accession>A0ABR0SZK0</accession>
<protein>
    <recommendedName>
        <fullName evidence="4">tripeptidyl-peptidase II</fullName>
        <ecNumber evidence="4">3.4.14.10</ecNumber>
    </recommendedName>
</protein>
<evidence type="ECO:0000256" key="2">
    <source>
        <dbReference type="ARBA" id="ARBA00002451"/>
    </source>
</evidence>
<keyword evidence="15" id="KW-1185">Reference proteome</keyword>
<dbReference type="Proteomes" id="UP001338125">
    <property type="component" value="Unassembled WGS sequence"/>
</dbReference>
<dbReference type="InterPro" id="IPR036852">
    <property type="entry name" value="Peptidase_S8/S53_dom_sf"/>
</dbReference>
<reference evidence="14 15" key="1">
    <citation type="submission" date="2024-01" db="EMBL/GenBank/DDBJ databases">
        <title>Complete genome of Cladobotryum mycophilum ATHUM6906.</title>
        <authorList>
            <person name="Christinaki A.C."/>
            <person name="Myridakis A.I."/>
            <person name="Kouvelis V.N."/>
        </authorList>
    </citation>
    <scope>NUCLEOTIDE SEQUENCE [LARGE SCALE GENOMIC DNA]</scope>
    <source>
        <strain evidence="14 15">ATHUM6906</strain>
    </source>
</reference>
<evidence type="ECO:0000256" key="10">
    <source>
        <dbReference type="ARBA" id="ARBA00023145"/>
    </source>
</evidence>
<comment type="function">
    <text evidence="2">Secreted tripeptidyl-peptidase which degrades proteins at acidic pHs and is involved in virulence.</text>
</comment>
<keyword evidence="6 11" id="KW-0479">Metal-binding</keyword>
<dbReference type="PROSITE" id="PS00138">
    <property type="entry name" value="SUBTILASE_SER"/>
    <property type="match status" value="1"/>
</dbReference>
<dbReference type="EMBL" id="JAVFKD010000002">
    <property type="protein sequence ID" value="KAK5997615.1"/>
    <property type="molecule type" value="Genomic_DNA"/>
</dbReference>
<feature type="domain" description="Peptidase S53" evidence="13">
    <location>
        <begin position="175"/>
        <end position="572"/>
    </location>
</feature>
<keyword evidence="8 11" id="KW-0720">Serine protease</keyword>
<comment type="subcellular location">
    <subcellularLocation>
        <location evidence="3">Secreted</location>
        <location evidence="3">Extracellular space</location>
    </subcellularLocation>
</comment>
<dbReference type="CDD" id="cd04056">
    <property type="entry name" value="Peptidases_S53"/>
    <property type="match status" value="1"/>
</dbReference>
<evidence type="ECO:0000256" key="11">
    <source>
        <dbReference type="PROSITE-ProRule" id="PRU01032"/>
    </source>
</evidence>
<evidence type="ECO:0000256" key="4">
    <source>
        <dbReference type="ARBA" id="ARBA00012462"/>
    </source>
</evidence>
<dbReference type="PANTHER" id="PTHR14218:SF34">
    <property type="entry name" value="TRIPEPTIDYL-PEPTIDASE SED4"/>
    <property type="match status" value="1"/>
</dbReference>
<dbReference type="SUPFAM" id="SSF52743">
    <property type="entry name" value="Subtilisin-like"/>
    <property type="match status" value="1"/>
</dbReference>
<dbReference type="InterPro" id="IPR030400">
    <property type="entry name" value="Sedolisin_dom"/>
</dbReference>
<evidence type="ECO:0000256" key="1">
    <source>
        <dbReference type="ARBA" id="ARBA00001910"/>
    </source>
</evidence>
<comment type="cofactor">
    <cofactor evidence="11">
        <name>Ca(2+)</name>
        <dbReference type="ChEBI" id="CHEBI:29108"/>
    </cofactor>
    <text evidence="11">Binds 1 Ca(2+) ion per subunit.</text>
</comment>
<proteinExistence type="predicted"/>
<evidence type="ECO:0000256" key="3">
    <source>
        <dbReference type="ARBA" id="ARBA00004239"/>
    </source>
</evidence>
<dbReference type="SMART" id="SM00944">
    <property type="entry name" value="Pro-kuma_activ"/>
    <property type="match status" value="1"/>
</dbReference>
<gene>
    <name evidence="14" type="ORF">PT974_02979</name>
</gene>
<sequence length="572" mass="61488">MSDTLRLLSLVAALTPTAFAGVHGVLDAVPGGWTIHNGMAAADSELSTFTIALSMSNLDNLESMLMDVATPGNENWLQESGVAHYKVEGSFIDFAADIPTVNKLFNADYQYYRSGAAIKLRTLQYSIPDHIQQHIEMVDPATFFGTPTAFKRSIKKESLPKIPRRVADNASCAQALSPGCVKQLYNVGDYEADPASGSRIGFSSFLNQSALYSDAFLYETAFEIPAQNFSVELIAGGINNQDPKTAWIREANLDAQNIIGVAHPLPITEFITGGSPPFIPDIGQPTAADNRNEPYLPYYRYLLSQPRSKLPQVISNSYGDVEDTVPYYYAKFTCDLIGIMGLRGISILVSSGDLGVGGGCLSTDNKTVQFDPIFPATCPYVTAVGGTVAVSPEIAWVGSSGGFSKYFKRPLYQERAIREYLGKLSAETQKFYGQYTNFNGRGFPDISAHSVSPRYTTYYAGKAAGNGGTSAAAPVVAAIVALLNDARLQAGKSPLGWLNPLFYAFGPKVLTDIVGGYSIGCNGNNTQSGKPEPSNAGRVPGGAQWNATEGWDPVTGYGTPDFQKIKDLVLSY</sequence>
<organism evidence="14 15">
    <name type="scientific">Cladobotryum mycophilum</name>
    <dbReference type="NCBI Taxonomy" id="491253"/>
    <lineage>
        <taxon>Eukaryota</taxon>
        <taxon>Fungi</taxon>
        <taxon>Dikarya</taxon>
        <taxon>Ascomycota</taxon>
        <taxon>Pezizomycotina</taxon>
        <taxon>Sordariomycetes</taxon>
        <taxon>Hypocreomycetidae</taxon>
        <taxon>Hypocreales</taxon>
        <taxon>Hypocreaceae</taxon>
        <taxon>Cladobotryum</taxon>
    </lineage>
</organism>
<keyword evidence="12" id="KW-0732">Signal</keyword>
<evidence type="ECO:0000256" key="12">
    <source>
        <dbReference type="SAM" id="SignalP"/>
    </source>
</evidence>
<name>A0ABR0SZK0_9HYPO</name>
<feature type="signal peptide" evidence="12">
    <location>
        <begin position="1"/>
        <end position="20"/>
    </location>
</feature>
<evidence type="ECO:0000313" key="15">
    <source>
        <dbReference type="Proteomes" id="UP001338125"/>
    </source>
</evidence>
<evidence type="ECO:0000256" key="6">
    <source>
        <dbReference type="ARBA" id="ARBA00022723"/>
    </source>
</evidence>
<feature type="chain" id="PRO_5045359193" description="tripeptidyl-peptidase II" evidence="12">
    <location>
        <begin position="21"/>
        <end position="572"/>
    </location>
</feature>
<keyword evidence="10" id="KW-0865">Zymogen</keyword>
<dbReference type="InterPro" id="IPR000209">
    <property type="entry name" value="Peptidase_S8/S53_dom"/>
</dbReference>
<dbReference type="InterPro" id="IPR015366">
    <property type="entry name" value="S53_propep"/>
</dbReference>
<dbReference type="InterPro" id="IPR050819">
    <property type="entry name" value="Tripeptidyl-peptidase_I"/>
</dbReference>
<dbReference type="PANTHER" id="PTHR14218">
    <property type="entry name" value="PROTEASE S8 TRIPEPTIDYL PEPTIDASE I CLN2"/>
    <property type="match status" value="1"/>
</dbReference>
<evidence type="ECO:0000256" key="8">
    <source>
        <dbReference type="ARBA" id="ARBA00022825"/>
    </source>
</evidence>
<evidence type="ECO:0000256" key="7">
    <source>
        <dbReference type="ARBA" id="ARBA00022801"/>
    </source>
</evidence>
<dbReference type="CDD" id="cd11377">
    <property type="entry name" value="Pro-peptidase_S53"/>
    <property type="match status" value="1"/>
</dbReference>
<feature type="active site" description="Charge relay system" evidence="11">
    <location>
        <position position="250"/>
    </location>
</feature>
<feature type="binding site" evidence="11">
    <location>
        <position position="550"/>
    </location>
    <ligand>
        <name>Ca(2+)</name>
        <dbReference type="ChEBI" id="CHEBI:29108"/>
    </ligand>
</feature>
<dbReference type="SUPFAM" id="SSF54897">
    <property type="entry name" value="Protease propeptides/inhibitors"/>
    <property type="match status" value="1"/>
</dbReference>
<comment type="catalytic activity">
    <reaction evidence="1">
        <text>Release of an N-terminal tripeptide from a polypeptide.</text>
        <dbReference type="EC" id="3.4.14.10"/>
    </reaction>
</comment>
<dbReference type="EC" id="3.4.14.10" evidence="4"/>
<dbReference type="InterPro" id="IPR023828">
    <property type="entry name" value="Peptidase_S8_Ser-AS"/>
</dbReference>
<feature type="binding site" evidence="11">
    <location>
        <position position="552"/>
    </location>
    <ligand>
        <name>Ca(2+)</name>
        <dbReference type="ChEBI" id="CHEBI:29108"/>
    </ligand>
</feature>
<evidence type="ECO:0000256" key="9">
    <source>
        <dbReference type="ARBA" id="ARBA00022837"/>
    </source>
</evidence>
<feature type="binding site" evidence="11">
    <location>
        <position position="513"/>
    </location>
    <ligand>
        <name>Ca(2+)</name>
        <dbReference type="ChEBI" id="CHEBI:29108"/>
    </ligand>
</feature>
<evidence type="ECO:0000259" key="13">
    <source>
        <dbReference type="PROSITE" id="PS51695"/>
    </source>
</evidence>
<keyword evidence="7 11" id="KW-0378">Hydrolase</keyword>
<dbReference type="Gene3D" id="3.40.50.200">
    <property type="entry name" value="Peptidase S8/S53 domain"/>
    <property type="match status" value="1"/>
</dbReference>